<keyword evidence="2 5" id="KW-0812">Transmembrane</keyword>
<dbReference type="RefSeq" id="WP_105747373.1">
    <property type="nucleotide sequence ID" value="NZ_PVLQ01000012.1"/>
</dbReference>
<evidence type="ECO:0000256" key="3">
    <source>
        <dbReference type="ARBA" id="ARBA00022989"/>
    </source>
</evidence>
<gene>
    <name evidence="6" type="ORF">C6P64_04445</name>
</gene>
<evidence type="ECO:0000256" key="2">
    <source>
        <dbReference type="ARBA" id="ARBA00022692"/>
    </source>
</evidence>
<dbReference type="AlphaFoldDB" id="A0A2S9K7U6"/>
<feature type="transmembrane region" description="Helical" evidence="5">
    <location>
        <begin position="73"/>
        <end position="91"/>
    </location>
</feature>
<dbReference type="Pfam" id="PF04172">
    <property type="entry name" value="LrgB"/>
    <property type="match status" value="1"/>
</dbReference>
<proteinExistence type="predicted"/>
<name>A0A2S9K7U6_9BURK</name>
<sequence>MLERATLVWERLAGSPLLWLTLTLLAYQFGLWLQRRLRGHALANPVLVAVALLSALLLLTGTPYASYMQGGGLIHFLLGPATVALAIPLHANWPRLKRMAAPLLIVLLVASLVAAVSAWGLGAWLGAGPESRLSLAIKSITTPIAMAVTERLGGLPALTAVLVIVTGIVGGLCAEALYRRLRIDDDAVRGFALGLAAHGLGTARAFQFSEQAGAFAALGMGLNGLLTSFALPWLLPWLERLLAR</sequence>
<dbReference type="PANTHER" id="PTHR30249">
    <property type="entry name" value="PUTATIVE SEROTONIN TRANSPORTER"/>
    <property type="match status" value="1"/>
</dbReference>
<feature type="transmembrane region" description="Helical" evidence="5">
    <location>
        <begin position="155"/>
        <end position="178"/>
    </location>
</feature>
<comment type="subcellular location">
    <subcellularLocation>
        <location evidence="1">Membrane</location>
        <topology evidence="1">Multi-pass membrane protein</topology>
    </subcellularLocation>
</comment>
<evidence type="ECO:0000313" key="7">
    <source>
        <dbReference type="Proteomes" id="UP000238589"/>
    </source>
</evidence>
<dbReference type="EMBL" id="PVLQ01000012">
    <property type="protein sequence ID" value="PRD66533.1"/>
    <property type="molecule type" value="Genomic_DNA"/>
</dbReference>
<feature type="transmembrane region" description="Helical" evidence="5">
    <location>
        <begin position="214"/>
        <end position="235"/>
    </location>
</feature>
<evidence type="ECO:0000256" key="1">
    <source>
        <dbReference type="ARBA" id="ARBA00004141"/>
    </source>
</evidence>
<evidence type="ECO:0008006" key="8">
    <source>
        <dbReference type="Google" id="ProtNLM"/>
    </source>
</evidence>
<evidence type="ECO:0000313" key="6">
    <source>
        <dbReference type="EMBL" id="PRD66533.1"/>
    </source>
</evidence>
<accession>A0A2S9K7U6</accession>
<dbReference type="InterPro" id="IPR007300">
    <property type="entry name" value="CidB/LrgB"/>
</dbReference>
<keyword evidence="3 5" id="KW-1133">Transmembrane helix</keyword>
<feature type="transmembrane region" description="Helical" evidence="5">
    <location>
        <begin position="45"/>
        <end position="67"/>
    </location>
</feature>
<comment type="caution">
    <text evidence="6">The sequence shown here is derived from an EMBL/GenBank/DDBJ whole genome shotgun (WGS) entry which is preliminary data.</text>
</comment>
<dbReference type="PANTHER" id="PTHR30249:SF0">
    <property type="entry name" value="PLASTIDAL GLYCOLATE_GLYCERATE TRANSLOCATOR 1, CHLOROPLASTIC"/>
    <property type="match status" value="1"/>
</dbReference>
<feature type="transmembrane region" description="Helical" evidence="5">
    <location>
        <begin position="12"/>
        <end position="33"/>
    </location>
</feature>
<protein>
    <recommendedName>
        <fullName evidence="8">LrgB family protein</fullName>
    </recommendedName>
</protein>
<reference evidence="6 7" key="1">
    <citation type="submission" date="2018-03" db="EMBL/GenBank/DDBJ databases">
        <title>Comparative genomics illustrates the genes involved in a hyperalkaliphilic mechanisms of Serpentinomonas isolated from highly-alkaline calcium-rich serpentinized springs.</title>
        <authorList>
            <person name="Suzuki S."/>
            <person name="Ishii S."/>
            <person name="Walworth N."/>
            <person name="Bird L."/>
            <person name="Kuenen J.G."/>
            <person name="Nealson K.H."/>
        </authorList>
    </citation>
    <scope>NUCLEOTIDE SEQUENCE [LARGE SCALE GENOMIC DNA]</scope>
    <source>
        <strain evidence="6 7">P1</strain>
    </source>
</reference>
<dbReference type="Proteomes" id="UP000238589">
    <property type="component" value="Unassembled WGS sequence"/>
</dbReference>
<organism evidence="6 7">
    <name type="scientific">Malikia granosa</name>
    <dbReference type="NCBI Taxonomy" id="263067"/>
    <lineage>
        <taxon>Bacteria</taxon>
        <taxon>Pseudomonadati</taxon>
        <taxon>Pseudomonadota</taxon>
        <taxon>Betaproteobacteria</taxon>
        <taxon>Burkholderiales</taxon>
        <taxon>Comamonadaceae</taxon>
        <taxon>Malikia</taxon>
    </lineage>
</organism>
<keyword evidence="7" id="KW-1185">Reference proteome</keyword>
<keyword evidence="4 5" id="KW-0472">Membrane</keyword>
<dbReference type="OrthoDB" id="9811701at2"/>
<feature type="transmembrane region" description="Helical" evidence="5">
    <location>
        <begin position="103"/>
        <end position="125"/>
    </location>
</feature>
<dbReference type="GO" id="GO:0016020">
    <property type="term" value="C:membrane"/>
    <property type="evidence" value="ECO:0007669"/>
    <property type="project" value="UniProtKB-SubCell"/>
</dbReference>
<evidence type="ECO:0000256" key="5">
    <source>
        <dbReference type="SAM" id="Phobius"/>
    </source>
</evidence>
<feature type="transmembrane region" description="Helical" evidence="5">
    <location>
        <begin position="190"/>
        <end position="208"/>
    </location>
</feature>
<evidence type="ECO:0000256" key="4">
    <source>
        <dbReference type="ARBA" id="ARBA00023136"/>
    </source>
</evidence>